<name>A0A2N6UE32_9LACT</name>
<evidence type="ECO:0000313" key="2">
    <source>
        <dbReference type="Proteomes" id="UP000235701"/>
    </source>
</evidence>
<dbReference type="OrthoDB" id="1999292at2"/>
<comment type="caution">
    <text evidence="1">The sequence shown here is derived from an EMBL/GenBank/DDBJ whole genome shotgun (WGS) entry which is preliminary data.</text>
</comment>
<protein>
    <recommendedName>
        <fullName evidence="3">Restriction endonuclease</fullName>
    </recommendedName>
</protein>
<gene>
    <name evidence="1" type="ORF">CJ191_05020</name>
</gene>
<dbReference type="EMBL" id="PNHQ01000009">
    <property type="protein sequence ID" value="PMC79820.1"/>
    <property type="molecule type" value="Genomic_DNA"/>
</dbReference>
<proteinExistence type="predicted"/>
<dbReference type="AlphaFoldDB" id="A0A2N6UE32"/>
<keyword evidence="2" id="KW-1185">Reference proteome</keyword>
<dbReference type="RefSeq" id="WP_102199168.1">
    <property type="nucleotide sequence ID" value="NZ_PNHQ01000009.1"/>
</dbReference>
<organism evidence="1 2">
    <name type="scientific">Aerococcus viridans</name>
    <dbReference type="NCBI Taxonomy" id="1377"/>
    <lineage>
        <taxon>Bacteria</taxon>
        <taxon>Bacillati</taxon>
        <taxon>Bacillota</taxon>
        <taxon>Bacilli</taxon>
        <taxon>Lactobacillales</taxon>
        <taxon>Aerococcaceae</taxon>
        <taxon>Aerococcus</taxon>
    </lineage>
</organism>
<dbReference type="Proteomes" id="UP000235701">
    <property type="component" value="Unassembled WGS sequence"/>
</dbReference>
<evidence type="ECO:0008006" key="3">
    <source>
        <dbReference type="Google" id="ProtNLM"/>
    </source>
</evidence>
<reference evidence="1 2" key="1">
    <citation type="submission" date="2017-09" db="EMBL/GenBank/DDBJ databases">
        <title>Bacterial strain isolated from the female urinary microbiota.</title>
        <authorList>
            <person name="Thomas-White K."/>
            <person name="Kumar N."/>
            <person name="Forster S."/>
            <person name="Putonti C."/>
            <person name="Lawley T."/>
            <person name="Wolfe A.J."/>
        </authorList>
    </citation>
    <scope>NUCLEOTIDE SEQUENCE [LARGE SCALE GENOMIC DNA]</scope>
    <source>
        <strain evidence="1 2">UMB0240</strain>
    </source>
</reference>
<evidence type="ECO:0000313" key="1">
    <source>
        <dbReference type="EMBL" id="PMC79820.1"/>
    </source>
</evidence>
<accession>A0A2N6UE32</accession>
<sequence length="256" mass="30406">MQFNNFSNDLKAEDLVTDWFTKNFSNKKPFLTKRDDYTHYYEKQVGEPSIEKIEKVTDASLQEKGVDLLITSKQLFGDEKEHKVDIKSAINYIKPVRDANGNRPNSLPTFAFELYFKNGYGNERDGWLYSEKYCDTEYYIVSWLWANVQPEYDPKGFLKNVEIEKLNIENIAEIEFLVIEKKRIQEHATKIGITKENFRDISKEMWKNNITKKPEYDADEYLRYSNTLMEKPVYLIIKKKKLRKVFGNTWIIQSIN</sequence>